<evidence type="ECO:0000313" key="3">
    <source>
        <dbReference type="EMBL" id="QXE23783.1"/>
    </source>
</evidence>
<keyword evidence="2" id="KW-1133">Transmembrane helix</keyword>
<dbReference type="Proteomes" id="UP000683511">
    <property type="component" value="Chromosome"/>
</dbReference>
<evidence type="ECO:0000256" key="2">
    <source>
        <dbReference type="SAM" id="Phobius"/>
    </source>
</evidence>
<keyword evidence="2" id="KW-0472">Membrane</keyword>
<evidence type="ECO:0000313" key="4">
    <source>
        <dbReference type="Proteomes" id="UP000683511"/>
    </source>
</evidence>
<keyword evidence="2" id="KW-0812">Transmembrane</keyword>
<feature type="compositionally biased region" description="Pro residues" evidence="1">
    <location>
        <begin position="71"/>
        <end position="82"/>
    </location>
</feature>
<dbReference type="KEGG" id="rsin:B6N60_02474"/>
<accession>A0A975T987</accession>
<keyword evidence="4" id="KW-1185">Reference proteome</keyword>
<dbReference type="AlphaFoldDB" id="A0A975T987"/>
<feature type="compositionally biased region" description="Pro residues" evidence="1">
    <location>
        <begin position="44"/>
        <end position="54"/>
    </location>
</feature>
<feature type="region of interest" description="Disordered" evidence="1">
    <location>
        <begin position="41"/>
        <end position="82"/>
    </location>
</feature>
<name>A0A975T987_9NOST</name>
<protein>
    <submittedName>
        <fullName evidence="3">Uncharacterized protein</fullName>
    </submittedName>
</protein>
<sequence>MFGFIKKLFGGIFGLIGGILGFITGLFGKKGNGYYLELKEETTPPQPAAKPTPAPAAAAKPAAAKKASTPAPAPAPAKPAPKLPAETAFASKYLIPTSSNGRRRPGANMSVFLDMASQVKTQG</sequence>
<gene>
    <name evidence="3" type="ORF">B6N60_02474</name>
</gene>
<organism evidence="3 4">
    <name type="scientific">Richelia sinica FACHB-800</name>
    <dbReference type="NCBI Taxonomy" id="1357546"/>
    <lineage>
        <taxon>Bacteria</taxon>
        <taxon>Bacillati</taxon>
        <taxon>Cyanobacteriota</taxon>
        <taxon>Cyanophyceae</taxon>
        <taxon>Nostocales</taxon>
        <taxon>Nostocaceae</taxon>
        <taxon>Richelia</taxon>
    </lineage>
</organism>
<reference evidence="3" key="1">
    <citation type="submission" date="2017-04" db="EMBL/GenBank/DDBJ databases">
        <title>Genome deletions in a multicellular cyanobacterial endosymbiont for morphological adaptation in marine diatoms.</title>
        <authorList>
            <person name="Wang Y."/>
            <person name="Gao H."/>
            <person name="Li R."/>
            <person name="Xu X."/>
        </authorList>
    </citation>
    <scope>NUCLEOTIDE SEQUENCE</scope>
    <source>
        <strain evidence="3">FACHB 800</strain>
    </source>
</reference>
<feature type="compositionally biased region" description="Low complexity" evidence="1">
    <location>
        <begin position="55"/>
        <end position="70"/>
    </location>
</feature>
<dbReference type="EMBL" id="CP021056">
    <property type="protein sequence ID" value="QXE23783.1"/>
    <property type="molecule type" value="Genomic_DNA"/>
</dbReference>
<dbReference type="RefSeq" id="WP_190607150.1">
    <property type="nucleotide sequence ID" value="NZ_CP021056.1"/>
</dbReference>
<feature type="transmembrane region" description="Helical" evidence="2">
    <location>
        <begin position="12"/>
        <end position="28"/>
    </location>
</feature>
<proteinExistence type="predicted"/>
<evidence type="ECO:0000256" key="1">
    <source>
        <dbReference type="SAM" id="MobiDB-lite"/>
    </source>
</evidence>